<dbReference type="InterPro" id="IPR003610">
    <property type="entry name" value="CBM5/12"/>
</dbReference>
<dbReference type="SUPFAM" id="SSF49785">
    <property type="entry name" value="Galactose-binding domain-like"/>
    <property type="match status" value="1"/>
</dbReference>
<dbReference type="GO" id="GO:0030246">
    <property type="term" value="F:carbohydrate binding"/>
    <property type="evidence" value="ECO:0007669"/>
    <property type="project" value="InterPro"/>
</dbReference>
<dbReference type="RefSeq" id="WP_434029095.1">
    <property type="nucleotide sequence ID" value="NZ_BNBA01000010.1"/>
</dbReference>
<dbReference type="SMART" id="SM00495">
    <property type="entry name" value="ChtBD3"/>
    <property type="match status" value="1"/>
</dbReference>
<dbReference type="Gene3D" id="1.20.5.340">
    <property type="match status" value="6"/>
</dbReference>
<evidence type="ECO:0000259" key="3">
    <source>
        <dbReference type="SMART" id="SM00495"/>
    </source>
</evidence>
<protein>
    <recommendedName>
        <fullName evidence="3">Chitin-binding type-3 domain-containing protein</fullName>
    </recommendedName>
</protein>
<name>A0A919F7H5_9XANT</name>
<dbReference type="Proteomes" id="UP000623958">
    <property type="component" value="Unassembled WGS sequence"/>
</dbReference>
<reference evidence="4" key="1">
    <citation type="journal article" date="2014" name="Int. J. Syst. Evol. Microbiol.">
        <title>Complete genome sequence of Corynebacterium casei LMG S-19264T (=DSM 44701T), isolated from a smear-ripened cheese.</title>
        <authorList>
            <consortium name="US DOE Joint Genome Institute (JGI-PGF)"/>
            <person name="Walter F."/>
            <person name="Albersmeier A."/>
            <person name="Kalinowski J."/>
            <person name="Ruckert C."/>
        </authorList>
    </citation>
    <scope>NUCLEOTIDE SEQUENCE</scope>
    <source>
        <strain evidence="4">JCM 13306</strain>
    </source>
</reference>
<gene>
    <name evidence="4" type="ORF">GCM10009090_16670</name>
</gene>
<dbReference type="InterPro" id="IPR053171">
    <property type="entry name" value="Viral_Tip_Attach_Protein"/>
</dbReference>
<comment type="caution">
    <text evidence="4">The sequence shown here is derived from an EMBL/GenBank/DDBJ whole genome shotgun (WGS) entry which is preliminary data.</text>
</comment>
<dbReference type="GO" id="GO:0005975">
    <property type="term" value="P:carbohydrate metabolic process"/>
    <property type="evidence" value="ECO:0007669"/>
    <property type="project" value="InterPro"/>
</dbReference>
<keyword evidence="2" id="KW-0812">Transmembrane</keyword>
<dbReference type="EMBL" id="BNBA01000010">
    <property type="protein sequence ID" value="GHH52532.1"/>
    <property type="molecule type" value="Genomic_DNA"/>
</dbReference>
<keyword evidence="2" id="KW-0472">Membrane</keyword>
<dbReference type="PANTHER" id="PTHR36251:SF2">
    <property type="entry name" value="GIFSY-2 PROPHAGE HOST SPECIFICITY PROTEIN J, PHAGE LAMBDA"/>
    <property type="match status" value="1"/>
</dbReference>
<evidence type="ECO:0000256" key="1">
    <source>
        <dbReference type="ARBA" id="ARBA00022801"/>
    </source>
</evidence>
<dbReference type="GO" id="GO:0005576">
    <property type="term" value="C:extracellular region"/>
    <property type="evidence" value="ECO:0007669"/>
    <property type="project" value="InterPro"/>
</dbReference>
<dbReference type="SUPFAM" id="SSF51055">
    <property type="entry name" value="Carbohydrate binding domain"/>
    <property type="match status" value="1"/>
</dbReference>
<evidence type="ECO:0000313" key="5">
    <source>
        <dbReference type="Proteomes" id="UP000623958"/>
    </source>
</evidence>
<keyword evidence="5" id="KW-1185">Reference proteome</keyword>
<feature type="transmembrane region" description="Helical" evidence="2">
    <location>
        <begin position="86"/>
        <end position="107"/>
    </location>
</feature>
<dbReference type="InterPro" id="IPR008979">
    <property type="entry name" value="Galactose-bd-like_sf"/>
</dbReference>
<sequence>MELPPQEGRLIVTPHPILVDGQQNVVADLRPGESLYAFLSRHVDGLDGEAWVVAIGGKDIPRHLWHHVYPKDGQVIEVRAAVGRTAVAIVATIALAYFTFGAGGLGAGGWITGLGLGAGASTAIATGVFMAGSLLINKVLTPKPPKPPAAPSSVYSLGNPRNRARPYEPLGLLFGTMRIAPDVASNPYTWYEGDDQYLSMILTPGLNVDRVDALYNGDALLSSYEGVQTWFNGFSGMPSQDIPLYSNADVVDGGTLIDTSNDPKGQPGPWVQRASSADTIALMVNLEYQLWDVTSKGKDKENTEQVQIQYRPVGTTSWLTFGNYTLKAKRQGQTRRATYTKQVARGQYDVRVRTAGQNTDGSGATCVFQWTTLVSVQADEASYAGIPRIGIKMKASGQLNGAPDEIRCVAHSKAIPVWDGTNFVVQESSNPGAQILAYARGFTDQNGKRIAGMGLPDERINIDSLKAFTLHCAAHGYTYDNWITDVRSHDDVLKSLALAGMGEISWAGGRLAVVWAAEDQPLSGVVNMATIKQGQFQVDYTLANAADGIEYTYLDRQTWETKTLRVPAPGIQTMLNPAQVTGEGVTSEAHAAVLARWHLAQSLYQYKSIGYSTDLEYLSYGRLSVLALQHDLTQWGFGGRVMAAEISGGVVTLTLDEPVPAPATGNAFIGLRIPGERVYRIFGVQAFSGTSKTIKLVGAWPSDAALPGNSPSNPAWDTIWIYDFKQTPGYRVRVTGIQPENELTGAAVTVVPEGPEFWTYVLTGQYIPPPNGSQLQTRPVASDLKISEIPVIQGDTVFTELQATFEVSGPVGDVRILSDLDGNGELEEVARTSTRSARWRIPGAGTYSITARPYSPDGLAGTAVTVNYTTQSADAGPVLVDLFDVEQLSGGLRRYYWGFLSDTIQSPDFAGVEIRYVAGDVPSPVWDSMQPLGADGYHAVAFESALPPAGTYTFLVRSRNTSGTLSTGARRVVKTLTANLGEVIGGIEQGNEQTKQELLQQIANEAQARTQADAQVAAAAAAALQQEAAAQAAALEQTATDIRGEVAEQVGQLNQDLSALQAEVGDLFGADQWSATTAYSQGALVMADGVIYKAKQNVPAGTPVTNTTYWQALGNYAQLSDQVQAQAASITSLTSRVTSAEGTITSQGQAITQLQQQVAGKADASALTALTSRVSTAEGTITSQGQAITSLTNRIGTAEGNISAQGAAITSLSNRVTSAEGTLTSQGQSITSLTNSLANIGGENMIANSSFESRTADTAIATDWVASTSGGAQAYAYNAGVDGAAAMRITSTLTTAAAYSGCEPATAKRPVCTPGQKYTLSVFAKGTHRIRLYVQYVNAAGAATATHQSATDVALTDSWTRYTLTPPAAAPEGTVAARCIVRLFAVTPGTEGYADLDQAQFQLGTVATAWALSSRDLATSEALSSLTSTVTQQGNTIASQGQAITSLGNRVTAAEGNISANSSAIGSLTSRVSSAEGAISSQGQSITSLQNNLGQTKTYRIISAGNVSSKYGQAGIWNASNTRVVVGGRGLTLAVLQSDGSWASTTYDVYGDAAARQALADALTALTSTQYFVLYGNDSFEYGKTVWSAAAIACGASQAAIDKIGARYGYILIGRGALGAGNGTELVSDAGNNTNAWVERGIQVLGGVILDISGNAGMVQGLLAASSAITSLTSRVAAAEGTITSQGQSITSLANRVTAAEGTISANSAAIGTLTSTVTQQGNAITSQGQSITSLQNDAIALYRGASNLATKGDFEYYSDGTFLSNGASGSAQVQTGTVYADAKALKVTAGASTNGLNFDIHVGDVFTASPTRTYYFEAWVRVDSAGTAPTTTKLRVGLHCITAANSNAWIIGAEVDLASLTPNTWVRVSGYATSPSNAVKGWPWMSVPYSGREAGVIVYVDNFVIRDVTEGYSAQQTASANSSAITGLTSRVAAAEGSITSQGQAITSLRNSISGSGVNILPDKYSVFEATTRPLTPAAAATVTRDTTVTLFGLPTLKITASAVDAYVYFGSSSTDYSRLQITGGKSYIVSAYIYSSVANPSVQLYIREGNSGNLVVLQSGVVSVAANTWVRISAVYTSNAATQSAILRIDNDSGAGTSINVSGIMIEEKKGDGTAPSAYCRGTTGKEMSANSDAITSLTGRVTAAEGTLTSQSNSLTALSNRVTTAESNISGQASAITSLQSTVTQQGNTLSSHTSQITSLSSSVAGKADVSIVQSLETKVDASLTGGGNLLVNSTFKESGDGWLNFANSDGWTFGRAIAGAAWEIPGLVSYGMTNGSAAGVNSGTATVWPLNDIAVVAGQYYIFSSYSNSHRGARYVTLELFDKDNNLVGSPSSPQSSQENGDSGAITLGGVTRQFVKVQIPSNVVRVRPNLRVEKRAGDQGTYAWFWCPMLEQVPADQAGPSPWSAGGAETMARATLALTANGKVAGYSIANTGTVSSFDVVADSFSVSPSNPNGARTEFSNGNWRVYDENGVLRVALGVNI</sequence>
<dbReference type="Gene3D" id="2.60.120.260">
    <property type="entry name" value="Galactose-binding domain-like"/>
    <property type="match status" value="3"/>
</dbReference>
<dbReference type="GO" id="GO:0004553">
    <property type="term" value="F:hydrolase activity, hydrolyzing O-glycosyl compounds"/>
    <property type="evidence" value="ECO:0007669"/>
    <property type="project" value="InterPro"/>
</dbReference>
<keyword evidence="2" id="KW-1133">Transmembrane helix</keyword>
<dbReference type="NCBIfam" id="NF040662">
    <property type="entry name" value="attach_TipJ_rel"/>
    <property type="match status" value="1"/>
</dbReference>
<evidence type="ECO:0000313" key="4">
    <source>
        <dbReference type="EMBL" id="GHH52532.1"/>
    </source>
</evidence>
<dbReference type="PANTHER" id="PTHR36251">
    <property type="entry name" value="FELS-1 PROPHAGE HOST SPECIFICITY PROTEIN-RELATED"/>
    <property type="match status" value="1"/>
</dbReference>
<reference evidence="4" key="2">
    <citation type="submission" date="2020-09" db="EMBL/GenBank/DDBJ databases">
        <authorList>
            <person name="Sun Q."/>
            <person name="Ohkuma M."/>
        </authorList>
    </citation>
    <scope>NUCLEOTIDE SEQUENCE</scope>
    <source>
        <strain evidence="4">JCM 13306</strain>
    </source>
</reference>
<organism evidence="4 5">
    <name type="scientific">Xanthomonas boreopolis</name>
    <dbReference type="NCBI Taxonomy" id="86183"/>
    <lineage>
        <taxon>Bacteria</taxon>
        <taxon>Pseudomonadati</taxon>
        <taxon>Pseudomonadota</taxon>
        <taxon>Gammaproteobacteria</taxon>
        <taxon>Lysobacterales</taxon>
        <taxon>Lysobacteraceae</taxon>
        <taxon>Xanthomonas</taxon>
    </lineage>
</organism>
<keyword evidence="1" id="KW-0378">Hydrolase</keyword>
<feature type="transmembrane region" description="Helical" evidence="2">
    <location>
        <begin position="114"/>
        <end position="136"/>
    </location>
</feature>
<dbReference type="Pfam" id="PF24801">
    <property type="entry name" value="FNIII-A_GpJ"/>
    <property type="match status" value="1"/>
</dbReference>
<evidence type="ECO:0000256" key="2">
    <source>
        <dbReference type="SAM" id="Phobius"/>
    </source>
</evidence>
<accession>A0A919F7H5</accession>
<dbReference type="InterPro" id="IPR036573">
    <property type="entry name" value="CBM_sf_5/12"/>
</dbReference>
<dbReference type="Gene3D" id="2.10.10.20">
    <property type="entry name" value="Carbohydrate-binding module superfamily 5/12"/>
    <property type="match status" value="1"/>
</dbReference>
<proteinExistence type="predicted"/>
<feature type="domain" description="Chitin-binding type-3" evidence="3">
    <location>
        <begin position="1070"/>
        <end position="1113"/>
    </location>
</feature>
<dbReference type="InterPro" id="IPR055385">
    <property type="entry name" value="GpJ_HDII-ins2"/>
</dbReference>